<feature type="transmembrane region" description="Helical" evidence="4">
    <location>
        <begin position="21"/>
        <end position="41"/>
    </location>
</feature>
<proteinExistence type="predicted"/>
<accession>A0A366JCU2</accession>
<feature type="transmembrane region" description="Helical" evidence="4">
    <location>
        <begin position="165"/>
        <end position="185"/>
    </location>
</feature>
<feature type="transmembrane region" description="Helical" evidence="4">
    <location>
        <begin position="103"/>
        <end position="120"/>
    </location>
</feature>
<reference evidence="6 7" key="1">
    <citation type="submission" date="2018-06" db="EMBL/GenBank/DDBJ databases">
        <title>Genomic Encyclopedia of Type Strains, Phase III (KMG-III): the genomes of soil and plant-associated and newly described type strains.</title>
        <authorList>
            <person name="Whitman W."/>
        </authorList>
    </citation>
    <scope>NUCLEOTIDE SEQUENCE [LARGE SCALE GENOMIC DNA]</scope>
    <source>
        <strain evidence="6 7">CECT 7377</strain>
    </source>
</reference>
<keyword evidence="4" id="KW-0472">Membrane</keyword>
<evidence type="ECO:0000256" key="3">
    <source>
        <dbReference type="ARBA" id="ARBA00034247"/>
    </source>
</evidence>
<evidence type="ECO:0000256" key="4">
    <source>
        <dbReference type="SAM" id="Phobius"/>
    </source>
</evidence>
<dbReference type="FunFam" id="3.30.70.270:FF:000001">
    <property type="entry name" value="Diguanylate cyclase domain protein"/>
    <property type="match status" value="1"/>
</dbReference>
<feature type="transmembrane region" description="Helical" evidence="4">
    <location>
        <begin position="47"/>
        <end position="70"/>
    </location>
</feature>
<feature type="transmembrane region" description="Helical" evidence="4">
    <location>
        <begin position="77"/>
        <end position="97"/>
    </location>
</feature>
<dbReference type="Gene3D" id="3.30.70.270">
    <property type="match status" value="1"/>
</dbReference>
<feature type="domain" description="GGDEF" evidence="5">
    <location>
        <begin position="233"/>
        <end position="358"/>
    </location>
</feature>
<comment type="catalytic activity">
    <reaction evidence="3">
        <text>2 GTP = 3',3'-c-di-GMP + 2 diphosphate</text>
        <dbReference type="Rhea" id="RHEA:24898"/>
        <dbReference type="ChEBI" id="CHEBI:33019"/>
        <dbReference type="ChEBI" id="CHEBI:37565"/>
        <dbReference type="ChEBI" id="CHEBI:58805"/>
        <dbReference type="EC" id="2.7.7.65"/>
    </reaction>
</comment>
<keyword evidence="4" id="KW-1133">Transmembrane helix</keyword>
<dbReference type="InterPro" id="IPR029787">
    <property type="entry name" value="Nucleotide_cyclase"/>
</dbReference>
<keyword evidence="4" id="KW-0812">Transmembrane</keyword>
<dbReference type="Proteomes" id="UP000252792">
    <property type="component" value="Unassembled WGS sequence"/>
</dbReference>
<comment type="cofactor">
    <cofactor evidence="1">
        <name>Mg(2+)</name>
        <dbReference type="ChEBI" id="CHEBI:18420"/>
    </cofactor>
</comment>
<dbReference type="AlphaFoldDB" id="A0A366JCU2"/>
<evidence type="ECO:0000259" key="5">
    <source>
        <dbReference type="PROSITE" id="PS50887"/>
    </source>
</evidence>
<dbReference type="CDD" id="cd01949">
    <property type="entry name" value="GGDEF"/>
    <property type="match status" value="1"/>
</dbReference>
<dbReference type="EMBL" id="QNSE01000003">
    <property type="protein sequence ID" value="RBP84801.1"/>
    <property type="molecule type" value="Genomic_DNA"/>
</dbReference>
<dbReference type="InterPro" id="IPR050469">
    <property type="entry name" value="Diguanylate_Cyclase"/>
</dbReference>
<keyword evidence="7" id="KW-1185">Reference proteome</keyword>
<protein>
    <recommendedName>
        <fullName evidence="2">diguanylate cyclase</fullName>
        <ecNumber evidence="2">2.7.7.65</ecNumber>
    </recommendedName>
</protein>
<dbReference type="RefSeq" id="WP_113915707.1">
    <property type="nucleotide sequence ID" value="NZ_QNSE01000003.1"/>
</dbReference>
<name>A0A366JCU2_9GAMM</name>
<evidence type="ECO:0000256" key="1">
    <source>
        <dbReference type="ARBA" id="ARBA00001946"/>
    </source>
</evidence>
<dbReference type="InterPro" id="IPR000160">
    <property type="entry name" value="GGDEF_dom"/>
</dbReference>
<comment type="caution">
    <text evidence="6">The sequence shown here is derived from an EMBL/GenBank/DDBJ whole genome shotgun (WGS) entry which is preliminary data.</text>
</comment>
<dbReference type="NCBIfam" id="TIGR00254">
    <property type="entry name" value="GGDEF"/>
    <property type="match status" value="1"/>
</dbReference>
<gene>
    <name evidence="6" type="ORF">DFP80_103282</name>
</gene>
<dbReference type="InterPro" id="IPR043128">
    <property type="entry name" value="Rev_trsase/Diguanyl_cyclase"/>
</dbReference>
<dbReference type="PANTHER" id="PTHR45138:SF9">
    <property type="entry name" value="DIGUANYLATE CYCLASE DGCM-RELATED"/>
    <property type="match status" value="1"/>
</dbReference>
<organism evidence="6 7">
    <name type="scientific">Marinomonas rhizomae</name>
    <dbReference type="NCBI Taxonomy" id="491948"/>
    <lineage>
        <taxon>Bacteria</taxon>
        <taxon>Pseudomonadati</taxon>
        <taxon>Pseudomonadota</taxon>
        <taxon>Gammaproteobacteria</taxon>
        <taxon>Oceanospirillales</taxon>
        <taxon>Oceanospirillaceae</taxon>
        <taxon>Marinomonas</taxon>
    </lineage>
</organism>
<dbReference type="SUPFAM" id="SSF55073">
    <property type="entry name" value="Nucleotide cyclase"/>
    <property type="match status" value="1"/>
</dbReference>
<dbReference type="EC" id="2.7.7.65" evidence="2"/>
<dbReference type="Pfam" id="PF00990">
    <property type="entry name" value="GGDEF"/>
    <property type="match status" value="1"/>
</dbReference>
<dbReference type="PANTHER" id="PTHR45138">
    <property type="entry name" value="REGULATORY COMPONENTS OF SENSORY TRANSDUCTION SYSTEM"/>
    <property type="match status" value="1"/>
</dbReference>
<evidence type="ECO:0000313" key="6">
    <source>
        <dbReference type="EMBL" id="RBP84801.1"/>
    </source>
</evidence>
<evidence type="ECO:0000313" key="7">
    <source>
        <dbReference type="Proteomes" id="UP000252792"/>
    </source>
</evidence>
<evidence type="ECO:0000256" key="2">
    <source>
        <dbReference type="ARBA" id="ARBA00012528"/>
    </source>
</evidence>
<dbReference type="PROSITE" id="PS50887">
    <property type="entry name" value="GGDEF"/>
    <property type="match status" value="1"/>
</dbReference>
<sequence length="358" mass="40821">MYRHYLSKVLEWLLVNKDKPFEYTHHSVLLVGTVLFFYAAVVNYHLGLASTFTVIALLALSFLIFLVWYLSRWRNQFKLMSVAFLGLITLVAIPINWMGNGGSNGPTFFVALGLLIYISGSFKNIGLYRRVGQLFCLMAPIPLIMLENAHPELVFHYTTDSLKQIDLTITFIIIGLFLIIMVESLSTRFKLEREKATQLSEKLKTLSEQDSLTGLYNRRKLDEQYTSWKQQGRIFSLALLDIDHFKNVNDQWGHNYGDKVLQSVADLLIKVAKKNHGLAIRFGGEEFILFLPISLDEVYKATTQTAQSLSEIPFKHASVTFSAGISQDKTEDSQDELLKRADNLMYQAKSNGRNCILK</sequence>
<dbReference type="GO" id="GO:0052621">
    <property type="term" value="F:diguanylate cyclase activity"/>
    <property type="evidence" value="ECO:0007669"/>
    <property type="project" value="UniProtKB-EC"/>
</dbReference>
<dbReference type="SMART" id="SM00267">
    <property type="entry name" value="GGDEF"/>
    <property type="match status" value="1"/>
</dbReference>